<protein>
    <submittedName>
        <fullName evidence="1">Uncharacterized protein</fullName>
    </submittedName>
</protein>
<organism evidence="1 2">
    <name type="scientific">Natronorubrum texcoconense</name>
    <dbReference type="NCBI Taxonomy" id="1095776"/>
    <lineage>
        <taxon>Archaea</taxon>
        <taxon>Methanobacteriati</taxon>
        <taxon>Methanobacteriota</taxon>
        <taxon>Stenosarchaea group</taxon>
        <taxon>Halobacteria</taxon>
        <taxon>Halobacteriales</taxon>
        <taxon>Natrialbaceae</taxon>
        <taxon>Natronorubrum</taxon>
    </lineage>
</organism>
<proteinExistence type="predicted"/>
<keyword evidence="2" id="KW-1185">Reference proteome</keyword>
<dbReference type="Proteomes" id="UP000198882">
    <property type="component" value="Unassembled WGS sequence"/>
</dbReference>
<dbReference type="EMBL" id="FNFE01000004">
    <property type="protein sequence ID" value="SDK43038.1"/>
    <property type="molecule type" value="Genomic_DNA"/>
</dbReference>
<sequence>MVVQVLLSVSVFVTILLLVGVVAASYVGTTVALKRFFDGESRDVRQDHR</sequence>
<dbReference type="AlphaFoldDB" id="A0A1G9BU90"/>
<dbReference type="STRING" id="1095776.SAMN04515672_3092"/>
<evidence type="ECO:0000313" key="1">
    <source>
        <dbReference type="EMBL" id="SDK43038.1"/>
    </source>
</evidence>
<reference evidence="2" key="1">
    <citation type="submission" date="2016-10" db="EMBL/GenBank/DDBJ databases">
        <authorList>
            <person name="Varghese N."/>
            <person name="Submissions S."/>
        </authorList>
    </citation>
    <scope>NUCLEOTIDE SEQUENCE [LARGE SCALE GENOMIC DNA]</scope>
    <source>
        <strain evidence="2">B4,CECT 8067,JCM 17497</strain>
    </source>
</reference>
<name>A0A1G9BU90_9EURY</name>
<accession>A0A1G9BU90</accession>
<dbReference type="OrthoDB" id="270506at2157"/>
<dbReference type="RefSeq" id="WP_175529322.1">
    <property type="nucleotide sequence ID" value="NZ_FNFE01000004.1"/>
</dbReference>
<gene>
    <name evidence="1" type="ORF">SAMN04515672_3092</name>
</gene>
<evidence type="ECO:0000313" key="2">
    <source>
        <dbReference type="Proteomes" id="UP000198882"/>
    </source>
</evidence>